<dbReference type="InterPro" id="IPR036690">
    <property type="entry name" value="Fdx_antiC-bd_sf"/>
</dbReference>
<evidence type="ECO:0000256" key="7">
    <source>
        <dbReference type="ARBA" id="ARBA00022723"/>
    </source>
</evidence>
<dbReference type="InterPro" id="IPR005146">
    <property type="entry name" value="B3/B4_tRNA-bd"/>
</dbReference>
<dbReference type="InterPro" id="IPR009061">
    <property type="entry name" value="DNA-bd_dom_put_sf"/>
</dbReference>
<feature type="domain" description="B5" evidence="19">
    <location>
        <begin position="408"/>
        <end position="483"/>
    </location>
</feature>
<comment type="cofactor">
    <cofactor evidence="15">
        <name>Mg(2+)</name>
        <dbReference type="ChEBI" id="CHEBI:18420"/>
    </cofactor>
    <text evidence="15">Binds 2 magnesium ions per tetramer.</text>
</comment>
<dbReference type="Pfam" id="PF17759">
    <property type="entry name" value="tRNA_synthFbeta"/>
    <property type="match status" value="1"/>
</dbReference>
<dbReference type="Pfam" id="PF03484">
    <property type="entry name" value="B5"/>
    <property type="match status" value="1"/>
</dbReference>
<feature type="binding site" evidence="15">
    <location>
        <position position="470"/>
    </location>
    <ligand>
        <name>Mg(2+)</name>
        <dbReference type="ChEBI" id="CHEBI:18420"/>
        <note>shared with alpha subunit</note>
    </ligand>
</feature>
<dbReference type="OrthoDB" id="9805455at2"/>
<dbReference type="EMBL" id="RBZN01000001">
    <property type="protein sequence ID" value="RKQ20089.1"/>
    <property type="molecule type" value="Genomic_DNA"/>
</dbReference>
<keyword evidence="5 16" id="KW-0820">tRNA-binding</keyword>
<dbReference type="SMART" id="SM00896">
    <property type="entry name" value="FDX-ACB"/>
    <property type="match status" value="1"/>
</dbReference>
<dbReference type="SUPFAM" id="SSF50249">
    <property type="entry name" value="Nucleic acid-binding proteins"/>
    <property type="match status" value="1"/>
</dbReference>
<feature type="binding site" evidence="15">
    <location>
        <position position="461"/>
    </location>
    <ligand>
        <name>Mg(2+)</name>
        <dbReference type="ChEBI" id="CHEBI:18420"/>
        <note>shared with alpha subunit</note>
    </ligand>
</feature>
<comment type="subcellular location">
    <subcellularLocation>
        <location evidence="1 15">Cytoplasm</location>
    </subcellularLocation>
</comment>
<dbReference type="SUPFAM" id="SSF46955">
    <property type="entry name" value="Putative DNA-binding domain"/>
    <property type="match status" value="1"/>
</dbReference>
<dbReference type="NCBIfam" id="NF045760">
    <property type="entry name" value="YtpR"/>
    <property type="match status" value="1"/>
</dbReference>
<dbReference type="GO" id="GO:0016740">
    <property type="term" value="F:transferase activity"/>
    <property type="evidence" value="ECO:0007669"/>
    <property type="project" value="UniProtKB-ARBA"/>
</dbReference>
<dbReference type="PANTHER" id="PTHR10947:SF0">
    <property type="entry name" value="PHENYLALANINE--TRNA LIGASE BETA SUBUNIT"/>
    <property type="match status" value="1"/>
</dbReference>
<evidence type="ECO:0000256" key="15">
    <source>
        <dbReference type="HAMAP-Rule" id="MF_00283"/>
    </source>
</evidence>
<dbReference type="SMART" id="SM00874">
    <property type="entry name" value="B5"/>
    <property type="match status" value="1"/>
</dbReference>
<dbReference type="Proteomes" id="UP000272238">
    <property type="component" value="Unassembled WGS sequence"/>
</dbReference>
<dbReference type="PROSITE" id="PS51483">
    <property type="entry name" value="B5"/>
    <property type="match status" value="1"/>
</dbReference>
<organism evidence="20 21">
    <name type="scientific">Ureibacillus endophyticus</name>
    <dbReference type="NCBI Taxonomy" id="1978490"/>
    <lineage>
        <taxon>Bacteria</taxon>
        <taxon>Bacillati</taxon>
        <taxon>Bacillota</taxon>
        <taxon>Bacilli</taxon>
        <taxon>Bacillales</taxon>
        <taxon>Caryophanaceae</taxon>
        <taxon>Ureibacillus</taxon>
    </lineage>
</organism>
<dbReference type="CDD" id="cd02796">
    <property type="entry name" value="tRNA_bind_bactPheRS"/>
    <property type="match status" value="1"/>
</dbReference>
<evidence type="ECO:0000256" key="12">
    <source>
        <dbReference type="ARBA" id="ARBA00022917"/>
    </source>
</evidence>
<evidence type="ECO:0000256" key="5">
    <source>
        <dbReference type="ARBA" id="ARBA00022555"/>
    </source>
</evidence>
<keyword evidence="9 15" id="KW-0067">ATP-binding</keyword>
<dbReference type="SMART" id="SM00873">
    <property type="entry name" value="B3_4"/>
    <property type="match status" value="1"/>
</dbReference>
<dbReference type="InterPro" id="IPR002547">
    <property type="entry name" value="tRNA-bd_dom"/>
</dbReference>
<comment type="caution">
    <text evidence="20">The sequence shown here is derived from an EMBL/GenBank/DDBJ whole genome shotgun (WGS) entry which is preliminary data.</text>
</comment>
<evidence type="ECO:0000256" key="3">
    <source>
        <dbReference type="ARBA" id="ARBA00011209"/>
    </source>
</evidence>
<feature type="binding site" evidence="15">
    <location>
        <position position="467"/>
    </location>
    <ligand>
        <name>Mg(2+)</name>
        <dbReference type="ChEBI" id="CHEBI:18420"/>
        <note>shared with alpha subunit</note>
    </ligand>
</feature>
<keyword evidence="7 15" id="KW-0479">Metal-binding</keyword>
<dbReference type="PROSITE" id="PS51447">
    <property type="entry name" value="FDX_ACB"/>
    <property type="match status" value="1"/>
</dbReference>
<evidence type="ECO:0000256" key="2">
    <source>
        <dbReference type="ARBA" id="ARBA00008653"/>
    </source>
</evidence>
<keyword evidence="11 16" id="KW-0694">RNA-binding</keyword>
<dbReference type="InterPro" id="IPR005121">
    <property type="entry name" value="Fdx_antiC-bd"/>
</dbReference>
<comment type="subunit">
    <text evidence="3 15">Tetramer of two alpha and two beta subunits.</text>
</comment>
<feature type="domain" description="FDX-ACB" evidence="18">
    <location>
        <begin position="709"/>
        <end position="801"/>
    </location>
</feature>
<dbReference type="GO" id="GO:0140096">
    <property type="term" value="F:catalytic activity, acting on a protein"/>
    <property type="evidence" value="ECO:0007669"/>
    <property type="project" value="UniProtKB-ARBA"/>
</dbReference>
<accession>A0A494ZBB0</accession>
<dbReference type="PANTHER" id="PTHR10947">
    <property type="entry name" value="PHENYLALANYL-TRNA SYNTHETASE BETA CHAIN AND LEUCINE-RICH REPEAT-CONTAINING PROTEIN 47"/>
    <property type="match status" value="1"/>
</dbReference>
<evidence type="ECO:0000256" key="13">
    <source>
        <dbReference type="ARBA" id="ARBA00023146"/>
    </source>
</evidence>
<dbReference type="GO" id="GO:0000049">
    <property type="term" value="F:tRNA binding"/>
    <property type="evidence" value="ECO:0007669"/>
    <property type="project" value="UniProtKB-UniRule"/>
</dbReference>
<dbReference type="SUPFAM" id="SSF54991">
    <property type="entry name" value="Anticodon-binding domain of PheRS"/>
    <property type="match status" value="1"/>
</dbReference>
<feature type="domain" description="TRNA-binding" evidence="17">
    <location>
        <begin position="40"/>
        <end position="155"/>
    </location>
</feature>
<sequence>MLVSLNWLKQYVDIDGLTAEELAEKITRSGIEVDAVIDRSQGMTNVVVGYVVSKEKHPDADKLNVCQVEVGEGDVRQIICGAPNVAAGQKVIVALPGARLPGGIKIKKAKMRGQESNGMICSLQELGVEGRVVPKAYADGIYVLPEDAVPGSDALELVGLRDIVLELGLTPNRSDALSMLGVAYEVAAILSREVKLPEVKYETTYEKAEDYLKLRVEAKENPLYAAKVVKNVKIEQSPLWLQHYLMAAGVRPHNNVVDITNYILMEYGQPLHAFDYDALKTKEIVVRLANEGEKIVTLDDQERTLKAHNLVITNGVEPVAIAGVMGGANSEVTENTTTVVIESAYFDGFSVRRTSKEIGLRSDASARFEKGVDPNRVILAAERAAQLLAELAGGEVLEGTVLVDELDKTPTRVVVSPDFINARLGMKISLEDMLSILKRLQFDVEAANGLLIIDAPTRRQDIKIEEDIVEEIARLYGYDEIPMTLPEGNDQVGGLTSYQAKRRVARNFLEGAGLYQAVTYSLTSEELSQKYALKAEETTKLLMPMSEERSTLRQSLIPHLLESASYNVARNAESVALYEIGSVFLGKTDEGLPYEEEHVAVVVTGKWVDNAWQGEKVNADFFIVKGILEGLFEKLGLADRISYVKSTVDGLHPGQTADIFLDGEKVGIIGGLHPVERKNLDLKDTFVAELNLKAILTATVEDLVYTAVPRFPAMTRDIALELDRSTPAGEIIEIIRKAGTKLLKDVKVFDVYEGEKMAPGKKSVAFSLTYFDPERTLTDDEVVNAHEKVLKALVEAGAEVR</sequence>
<dbReference type="CDD" id="cd00769">
    <property type="entry name" value="PheRS_beta_core"/>
    <property type="match status" value="1"/>
</dbReference>
<gene>
    <name evidence="15" type="primary">pheT</name>
    <name evidence="20" type="ORF">D8M03_00630</name>
</gene>
<evidence type="ECO:0000256" key="6">
    <source>
        <dbReference type="ARBA" id="ARBA00022598"/>
    </source>
</evidence>
<dbReference type="InterPro" id="IPR045060">
    <property type="entry name" value="Phe-tRNA-ligase_IIc_bsu"/>
</dbReference>
<dbReference type="NCBIfam" id="TIGR00472">
    <property type="entry name" value="pheT_bact"/>
    <property type="match status" value="1"/>
</dbReference>
<keyword evidence="4 15" id="KW-0963">Cytoplasm</keyword>
<dbReference type="Gene3D" id="3.30.56.10">
    <property type="match status" value="2"/>
</dbReference>
<keyword evidence="12 15" id="KW-0648">Protein biosynthesis</keyword>
<dbReference type="AlphaFoldDB" id="A0A494ZBB0"/>
<comment type="catalytic activity">
    <reaction evidence="14 15">
        <text>tRNA(Phe) + L-phenylalanine + ATP = L-phenylalanyl-tRNA(Phe) + AMP + diphosphate + H(+)</text>
        <dbReference type="Rhea" id="RHEA:19413"/>
        <dbReference type="Rhea" id="RHEA-COMP:9668"/>
        <dbReference type="Rhea" id="RHEA-COMP:9699"/>
        <dbReference type="ChEBI" id="CHEBI:15378"/>
        <dbReference type="ChEBI" id="CHEBI:30616"/>
        <dbReference type="ChEBI" id="CHEBI:33019"/>
        <dbReference type="ChEBI" id="CHEBI:58095"/>
        <dbReference type="ChEBI" id="CHEBI:78442"/>
        <dbReference type="ChEBI" id="CHEBI:78531"/>
        <dbReference type="ChEBI" id="CHEBI:456215"/>
        <dbReference type="EC" id="6.1.1.20"/>
    </reaction>
</comment>
<evidence type="ECO:0000259" key="17">
    <source>
        <dbReference type="PROSITE" id="PS50886"/>
    </source>
</evidence>
<keyword evidence="13 15" id="KW-0030">Aminoacyl-tRNA synthetase</keyword>
<dbReference type="Gene3D" id="3.30.930.10">
    <property type="entry name" value="Bira Bifunctional Protein, Domain 2"/>
    <property type="match status" value="1"/>
</dbReference>
<dbReference type="FunFam" id="3.30.70.380:FF:000001">
    <property type="entry name" value="Phenylalanine--tRNA ligase beta subunit"/>
    <property type="match status" value="1"/>
</dbReference>
<evidence type="ECO:0000313" key="20">
    <source>
        <dbReference type="EMBL" id="RKQ20089.1"/>
    </source>
</evidence>
<keyword evidence="8 15" id="KW-0547">Nucleotide-binding</keyword>
<dbReference type="InterPro" id="IPR033714">
    <property type="entry name" value="tRNA_bind_bactPheRS"/>
</dbReference>
<dbReference type="InterPro" id="IPR012340">
    <property type="entry name" value="NA-bd_OB-fold"/>
</dbReference>
<evidence type="ECO:0000259" key="18">
    <source>
        <dbReference type="PROSITE" id="PS51447"/>
    </source>
</evidence>
<dbReference type="SUPFAM" id="SSF56037">
    <property type="entry name" value="PheT/TilS domain"/>
    <property type="match status" value="1"/>
</dbReference>
<protein>
    <recommendedName>
        <fullName evidence="15">Phenylalanine--tRNA ligase beta subunit</fullName>
        <ecNumber evidence="15">6.1.1.20</ecNumber>
    </recommendedName>
    <alternativeName>
        <fullName evidence="15">Phenylalanyl-tRNA synthetase beta subunit</fullName>
        <shortName evidence="15">PheRS</shortName>
    </alternativeName>
</protein>
<dbReference type="InterPro" id="IPR005147">
    <property type="entry name" value="tRNA_synthase_B5-dom"/>
</dbReference>
<dbReference type="HAMAP" id="MF_00283">
    <property type="entry name" value="Phe_tRNA_synth_beta1"/>
    <property type="match status" value="1"/>
</dbReference>
<dbReference type="RefSeq" id="WP_121212742.1">
    <property type="nucleotide sequence ID" value="NZ_JAMYWW010000001.1"/>
</dbReference>
<dbReference type="FunFam" id="3.30.930.10:FF:000022">
    <property type="entry name" value="Phenylalanine--tRNA ligase beta subunit"/>
    <property type="match status" value="1"/>
</dbReference>
<feature type="binding site" evidence="15">
    <location>
        <position position="471"/>
    </location>
    <ligand>
        <name>Mg(2+)</name>
        <dbReference type="ChEBI" id="CHEBI:18420"/>
        <note>shared with alpha subunit</note>
    </ligand>
</feature>
<reference evidence="20 21" key="1">
    <citation type="journal article" date="2016" name="Antonie Van Leeuwenhoek">
        <title>Lysinibacillus endophyticus sp. nov., an indole-3-acetic acid producing endophytic bacterium isolated from corn root (Zea mays cv. Xinken-5).</title>
        <authorList>
            <person name="Yu J."/>
            <person name="Guan X."/>
            <person name="Liu C."/>
            <person name="Xiang W."/>
            <person name="Yu Z."/>
            <person name="Liu X."/>
            <person name="Wang G."/>
        </authorList>
    </citation>
    <scope>NUCLEOTIDE SEQUENCE [LARGE SCALE GENOMIC DNA]</scope>
    <source>
        <strain evidence="20 21">DSM 100506</strain>
    </source>
</reference>
<dbReference type="GO" id="GO:0004826">
    <property type="term" value="F:phenylalanine-tRNA ligase activity"/>
    <property type="evidence" value="ECO:0007669"/>
    <property type="project" value="UniProtKB-UniRule"/>
</dbReference>
<dbReference type="GO" id="GO:0000287">
    <property type="term" value="F:magnesium ion binding"/>
    <property type="evidence" value="ECO:0007669"/>
    <property type="project" value="UniProtKB-UniRule"/>
</dbReference>
<dbReference type="Gene3D" id="2.40.50.140">
    <property type="entry name" value="Nucleic acid-binding proteins"/>
    <property type="match status" value="1"/>
</dbReference>
<dbReference type="InterPro" id="IPR041616">
    <property type="entry name" value="PheRS_beta_core"/>
</dbReference>
<evidence type="ECO:0000256" key="11">
    <source>
        <dbReference type="ARBA" id="ARBA00022884"/>
    </source>
</evidence>
<dbReference type="Pfam" id="PF01588">
    <property type="entry name" value="tRNA_bind"/>
    <property type="match status" value="1"/>
</dbReference>
<name>A0A494ZBB0_9BACL</name>
<keyword evidence="6 15" id="KW-0436">Ligase</keyword>
<dbReference type="SUPFAM" id="SSF55681">
    <property type="entry name" value="Class II aaRS and biotin synthetases"/>
    <property type="match status" value="1"/>
</dbReference>
<evidence type="ECO:0000313" key="21">
    <source>
        <dbReference type="Proteomes" id="UP000272238"/>
    </source>
</evidence>
<dbReference type="EC" id="6.1.1.20" evidence="15"/>
<dbReference type="InterPro" id="IPR045864">
    <property type="entry name" value="aa-tRNA-synth_II/BPL/LPL"/>
</dbReference>
<dbReference type="GO" id="GO:0009328">
    <property type="term" value="C:phenylalanine-tRNA ligase complex"/>
    <property type="evidence" value="ECO:0007669"/>
    <property type="project" value="TreeGrafter"/>
</dbReference>
<evidence type="ECO:0000256" key="14">
    <source>
        <dbReference type="ARBA" id="ARBA00049255"/>
    </source>
</evidence>
<dbReference type="InterPro" id="IPR004532">
    <property type="entry name" value="Phe-tRNA-ligase_IIc_bsu_bact"/>
</dbReference>
<evidence type="ECO:0000256" key="1">
    <source>
        <dbReference type="ARBA" id="ARBA00004496"/>
    </source>
</evidence>
<keyword evidence="21" id="KW-1185">Reference proteome</keyword>
<dbReference type="PROSITE" id="PS50886">
    <property type="entry name" value="TRBD"/>
    <property type="match status" value="1"/>
</dbReference>
<dbReference type="Gene3D" id="3.30.70.380">
    <property type="entry name" value="Ferrodoxin-fold anticodon-binding domain"/>
    <property type="match status" value="1"/>
</dbReference>
<dbReference type="Pfam" id="PF03147">
    <property type="entry name" value="FDX-ACB"/>
    <property type="match status" value="1"/>
</dbReference>
<keyword evidence="10 15" id="KW-0460">Magnesium</keyword>
<dbReference type="Pfam" id="PF03483">
    <property type="entry name" value="B3_4"/>
    <property type="match status" value="1"/>
</dbReference>
<dbReference type="FunFam" id="2.40.50.140:FF:000045">
    <property type="entry name" value="Phenylalanine--tRNA ligase beta subunit"/>
    <property type="match status" value="1"/>
</dbReference>
<proteinExistence type="inferred from homology"/>
<evidence type="ECO:0000256" key="4">
    <source>
        <dbReference type="ARBA" id="ARBA00022490"/>
    </source>
</evidence>
<evidence type="ECO:0000256" key="8">
    <source>
        <dbReference type="ARBA" id="ARBA00022741"/>
    </source>
</evidence>
<dbReference type="GO" id="GO:0005524">
    <property type="term" value="F:ATP binding"/>
    <property type="evidence" value="ECO:0007669"/>
    <property type="project" value="UniProtKB-UniRule"/>
</dbReference>
<dbReference type="GO" id="GO:0006432">
    <property type="term" value="P:phenylalanyl-tRNA aminoacylation"/>
    <property type="evidence" value="ECO:0007669"/>
    <property type="project" value="UniProtKB-UniRule"/>
</dbReference>
<evidence type="ECO:0000256" key="10">
    <source>
        <dbReference type="ARBA" id="ARBA00022842"/>
    </source>
</evidence>
<dbReference type="InterPro" id="IPR020825">
    <property type="entry name" value="Phe-tRNA_synthase-like_B3/B4"/>
</dbReference>
<dbReference type="Gene3D" id="3.50.40.10">
    <property type="entry name" value="Phenylalanyl-trna Synthetase, Chain B, domain 3"/>
    <property type="match status" value="1"/>
</dbReference>
<evidence type="ECO:0000256" key="16">
    <source>
        <dbReference type="PROSITE-ProRule" id="PRU00209"/>
    </source>
</evidence>
<evidence type="ECO:0000256" key="9">
    <source>
        <dbReference type="ARBA" id="ARBA00022840"/>
    </source>
</evidence>
<comment type="similarity">
    <text evidence="2 15">Belongs to the phenylalanyl-tRNA synthetase beta subunit family. Type 1 subfamily.</text>
</comment>
<dbReference type="FunFam" id="3.50.40.10:FF:000001">
    <property type="entry name" value="Phenylalanine--tRNA ligase beta subunit"/>
    <property type="match status" value="1"/>
</dbReference>
<evidence type="ECO:0000259" key="19">
    <source>
        <dbReference type="PROSITE" id="PS51483"/>
    </source>
</evidence>